<dbReference type="PROSITE" id="PS50157">
    <property type="entry name" value="ZINC_FINGER_C2H2_2"/>
    <property type="match status" value="1"/>
</dbReference>
<feature type="domain" description="C2H2-type" evidence="7">
    <location>
        <begin position="296"/>
        <end position="325"/>
    </location>
</feature>
<evidence type="ECO:0000259" key="7">
    <source>
        <dbReference type="PROSITE" id="PS50157"/>
    </source>
</evidence>
<feature type="region of interest" description="Disordered" evidence="6">
    <location>
        <begin position="29"/>
        <end position="70"/>
    </location>
</feature>
<evidence type="ECO:0000256" key="4">
    <source>
        <dbReference type="ARBA" id="ARBA00022833"/>
    </source>
</evidence>
<dbReference type="Gene3D" id="3.30.160.60">
    <property type="entry name" value="Classic Zinc Finger"/>
    <property type="match status" value="1"/>
</dbReference>
<feature type="region of interest" description="Disordered" evidence="6">
    <location>
        <begin position="224"/>
        <end position="254"/>
    </location>
</feature>
<dbReference type="AlphaFoldDB" id="A0A8H7T3X1"/>
<dbReference type="EMBL" id="JAFJYH010000371">
    <property type="protein sequence ID" value="KAG4412531.1"/>
    <property type="molecule type" value="Genomic_DNA"/>
</dbReference>
<keyword evidence="4" id="KW-0862">Zinc</keyword>
<evidence type="ECO:0000313" key="9">
    <source>
        <dbReference type="Proteomes" id="UP000664132"/>
    </source>
</evidence>
<dbReference type="InterPro" id="IPR013087">
    <property type="entry name" value="Znf_C2H2_type"/>
</dbReference>
<gene>
    <name evidence="8" type="ORF">IFR04_014342</name>
</gene>
<organism evidence="8 9">
    <name type="scientific">Cadophora malorum</name>
    <dbReference type="NCBI Taxonomy" id="108018"/>
    <lineage>
        <taxon>Eukaryota</taxon>
        <taxon>Fungi</taxon>
        <taxon>Dikarya</taxon>
        <taxon>Ascomycota</taxon>
        <taxon>Pezizomycotina</taxon>
        <taxon>Leotiomycetes</taxon>
        <taxon>Helotiales</taxon>
        <taxon>Ploettnerulaceae</taxon>
        <taxon>Cadophora</taxon>
    </lineage>
</organism>
<evidence type="ECO:0000256" key="5">
    <source>
        <dbReference type="PROSITE-ProRule" id="PRU00042"/>
    </source>
</evidence>
<evidence type="ECO:0000256" key="2">
    <source>
        <dbReference type="ARBA" id="ARBA00022737"/>
    </source>
</evidence>
<dbReference type="GO" id="GO:0000978">
    <property type="term" value="F:RNA polymerase II cis-regulatory region sequence-specific DNA binding"/>
    <property type="evidence" value="ECO:0007669"/>
    <property type="project" value="UniProtKB-ARBA"/>
</dbReference>
<dbReference type="GO" id="GO:0008270">
    <property type="term" value="F:zinc ion binding"/>
    <property type="evidence" value="ECO:0007669"/>
    <property type="project" value="UniProtKB-KW"/>
</dbReference>
<dbReference type="SMART" id="SM00355">
    <property type="entry name" value="ZnF_C2H2"/>
    <property type="match status" value="2"/>
</dbReference>
<dbReference type="GO" id="GO:0000981">
    <property type="term" value="F:DNA-binding transcription factor activity, RNA polymerase II-specific"/>
    <property type="evidence" value="ECO:0007669"/>
    <property type="project" value="UniProtKB-ARBA"/>
</dbReference>
<reference evidence="8" key="1">
    <citation type="submission" date="2021-02" db="EMBL/GenBank/DDBJ databases">
        <title>Genome sequence Cadophora malorum strain M34.</title>
        <authorList>
            <person name="Stefanovic E."/>
            <person name="Vu D."/>
            <person name="Scully C."/>
            <person name="Dijksterhuis J."/>
            <person name="Roader J."/>
            <person name="Houbraken J."/>
        </authorList>
    </citation>
    <scope>NUCLEOTIDE SEQUENCE</scope>
    <source>
        <strain evidence="8">M34</strain>
    </source>
</reference>
<keyword evidence="3 5" id="KW-0863">Zinc-finger</keyword>
<evidence type="ECO:0000313" key="8">
    <source>
        <dbReference type="EMBL" id="KAG4412531.1"/>
    </source>
</evidence>
<dbReference type="Proteomes" id="UP000664132">
    <property type="component" value="Unassembled WGS sequence"/>
</dbReference>
<dbReference type="SUPFAM" id="SSF57667">
    <property type="entry name" value="beta-beta-alpha zinc fingers"/>
    <property type="match status" value="1"/>
</dbReference>
<evidence type="ECO:0000256" key="6">
    <source>
        <dbReference type="SAM" id="MobiDB-lite"/>
    </source>
</evidence>
<dbReference type="InterPro" id="IPR036236">
    <property type="entry name" value="Znf_C2H2_sf"/>
</dbReference>
<dbReference type="PANTHER" id="PTHR23235">
    <property type="entry name" value="KRUEPPEL-LIKE TRANSCRIPTION FACTOR"/>
    <property type="match status" value="1"/>
</dbReference>
<dbReference type="PROSITE" id="PS00028">
    <property type="entry name" value="ZINC_FINGER_C2H2_1"/>
    <property type="match status" value="1"/>
</dbReference>
<proteinExistence type="predicted"/>
<dbReference type="FunFam" id="3.30.160.60:FF:000125">
    <property type="entry name" value="Putative zinc finger protein 143"/>
    <property type="match status" value="1"/>
</dbReference>
<name>A0A8H7T3X1_9HELO</name>
<feature type="region of interest" description="Disordered" evidence="6">
    <location>
        <begin position="376"/>
        <end position="399"/>
    </location>
</feature>
<comment type="caution">
    <text evidence="8">The sequence shown here is derived from an EMBL/GenBank/DDBJ whole genome shotgun (WGS) entry which is preliminary data.</text>
</comment>
<evidence type="ECO:0000256" key="3">
    <source>
        <dbReference type="ARBA" id="ARBA00022771"/>
    </source>
</evidence>
<protein>
    <recommendedName>
        <fullName evidence="7">C2H2-type domain-containing protein</fullName>
    </recommendedName>
</protein>
<keyword evidence="2" id="KW-0677">Repeat</keyword>
<accession>A0A8H7T3X1</accession>
<evidence type="ECO:0000256" key="1">
    <source>
        <dbReference type="ARBA" id="ARBA00022723"/>
    </source>
</evidence>
<feature type="compositionally biased region" description="Polar residues" evidence="6">
    <location>
        <begin position="52"/>
        <end position="70"/>
    </location>
</feature>
<feature type="compositionally biased region" description="Low complexity" evidence="6">
    <location>
        <begin position="29"/>
        <end position="39"/>
    </location>
</feature>
<sequence length="399" mass="44638">MFDHSNVQYLNSMGGDCFSSNHSADSSFSDGSSATWDSSTVYTPMSTPRRGSPNSVKYENSVYSAPTPSSSPDRYAALNGFSAATTMTQNMVSLFHEPQSAFPGTPNSTSTPNQVMSSFSYGPYLDQSMASSFHSNHGLPMSTPALIHDDLYSPVSEMSSSAPILENCVVPSQTTFNAYGLQSPMHPVKSLHFNMDYDCASSDFETGFSVDESSPTSMRYLVPHHRSAHSTPSRSPSHHQRFSHSHGNNSLDDLRNDLKVENQSKKLRLVRKRSKGGSRPFETISNSIGINPKASFPCDWEGCSRKFARQEHLKRHQRTHDDVKEKCEFCPKLFSISRKDNYKTHMRLHAFPQKGNRTPFFPEALAVWMAMDDKPRKASTPSFVKTEKRSVQRMARTRL</sequence>
<keyword evidence="1" id="KW-0479">Metal-binding</keyword>
<keyword evidence="9" id="KW-1185">Reference proteome</keyword>
<dbReference type="OrthoDB" id="654211at2759"/>